<evidence type="ECO:0000313" key="2">
    <source>
        <dbReference type="EMBL" id="KAK1736147.1"/>
    </source>
</evidence>
<accession>A0AAD8XZ55</accession>
<feature type="region of interest" description="Disordered" evidence="1">
    <location>
        <begin position="86"/>
        <end position="105"/>
    </location>
</feature>
<protein>
    <submittedName>
        <fullName evidence="2">Uncharacterized protein</fullName>
    </submittedName>
</protein>
<comment type="caution">
    <text evidence="2">The sequence shown here is derived from an EMBL/GenBank/DDBJ whole genome shotgun (WGS) entry which is preliminary data.</text>
</comment>
<name>A0AAD8XZ55_9STRA</name>
<evidence type="ECO:0000313" key="3">
    <source>
        <dbReference type="Proteomes" id="UP001224775"/>
    </source>
</evidence>
<dbReference type="EMBL" id="JATAAI010000030">
    <property type="protein sequence ID" value="KAK1736147.1"/>
    <property type="molecule type" value="Genomic_DNA"/>
</dbReference>
<gene>
    <name evidence="2" type="ORF">QTG54_013283</name>
</gene>
<proteinExistence type="predicted"/>
<feature type="compositionally biased region" description="Low complexity" evidence="1">
    <location>
        <begin position="86"/>
        <end position="98"/>
    </location>
</feature>
<organism evidence="2 3">
    <name type="scientific">Skeletonema marinoi</name>
    <dbReference type="NCBI Taxonomy" id="267567"/>
    <lineage>
        <taxon>Eukaryota</taxon>
        <taxon>Sar</taxon>
        <taxon>Stramenopiles</taxon>
        <taxon>Ochrophyta</taxon>
        <taxon>Bacillariophyta</taxon>
        <taxon>Coscinodiscophyceae</taxon>
        <taxon>Thalassiosirophycidae</taxon>
        <taxon>Thalassiosirales</taxon>
        <taxon>Skeletonemataceae</taxon>
        <taxon>Skeletonema</taxon>
        <taxon>Skeletonema marinoi-dohrnii complex</taxon>
    </lineage>
</organism>
<reference evidence="2" key="1">
    <citation type="submission" date="2023-06" db="EMBL/GenBank/DDBJ databases">
        <title>Survivors Of The Sea: Transcriptome response of Skeletonema marinoi to long-term dormancy.</title>
        <authorList>
            <person name="Pinder M.I.M."/>
            <person name="Kourtchenko O."/>
            <person name="Robertson E.K."/>
            <person name="Larsson T."/>
            <person name="Maumus F."/>
            <person name="Osuna-Cruz C.M."/>
            <person name="Vancaester E."/>
            <person name="Stenow R."/>
            <person name="Vandepoele K."/>
            <person name="Ploug H."/>
            <person name="Bruchert V."/>
            <person name="Godhe A."/>
            <person name="Topel M."/>
        </authorList>
    </citation>
    <scope>NUCLEOTIDE SEQUENCE</scope>
    <source>
        <strain evidence="2">R05AC</strain>
    </source>
</reference>
<evidence type="ECO:0000256" key="1">
    <source>
        <dbReference type="SAM" id="MobiDB-lite"/>
    </source>
</evidence>
<sequence length="105" mass="11897">MSQDWPRRPTGKGKEFPESSLLAGYEDAIWRALAHVDPKEFDRKTGMQMPIREALGKIGLGWVASNSVPVRMVCYEFYKEINHSTDTTMDKTATTGNDSARFLKQ</sequence>
<dbReference type="AlphaFoldDB" id="A0AAD8XZ55"/>
<dbReference type="Proteomes" id="UP001224775">
    <property type="component" value="Unassembled WGS sequence"/>
</dbReference>
<keyword evidence="3" id="KW-1185">Reference proteome</keyword>